<dbReference type="OrthoDB" id="498125at2759"/>
<feature type="compositionally biased region" description="Polar residues" evidence="9">
    <location>
        <begin position="19"/>
        <end position="36"/>
    </location>
</feature>
<feature type="binding site" evidence="6">
    <location>
        <position position="94"/>
    </location>
    <ligand>
        <name>Mg(2+)</name>
        <dbReference type="ChEBI" id="CHEBI:18420"/>
        <label>1</label>
    </ligand>
</feature>
<dbReference type="Proteomes" id="UP000054248">
    <property type="component" value="Unassembled WGS sequence"/>
</dbReference>
<evidence type="ECO:0000256" key="6">
    <source>
        <dbReference type="PIRSR" id="PIRSR604808-2"/>
    </source>
</evidence>
<dbReference type="PROSITE" id="PS51435">
    <property type="entry name" value="AP_NUCLEASE_F1_4"/>
    <property type="match status" value="1"/>
</dbReference>
<evidence type="ECO:0000256" key="9">
    <source>
        <dbReference type="SAM" id="MobiDB-lite"/>
    </source>
</evidence>
<keyword evidence="8" id="KW-0234">DNA repair</keyword>
<feature type="compositionally biased region" description="Polar residues" evidence="9">
    <location>
        <begin position="1"/>
        <end position="12"/>
    </location>
</feature>
<dbReference type="HOGENOM" id="CLU_027539_1_1_1"/>
<dbReference type="InterPro" id="IPR036691">
    <property type="entry name" value="Endo/exonu/phosph_ase_sf"/>
</dbReference>
<feature type="site" description="Transition state stabilizer" evidence="7">
    <location>
        <position position="237"/>
    </location>
</feature>
<dbReference type="EC" id="3.1.-.-" evidence="8"/>
<dbReference type="EMBL" id="KN822954">
    <property type="protein sequence ID" value="KIO32505.1"/>
    <property type="molecule type" value="Genomic_DNA"/>
</dbReference>
<comment type="similarity">
    <text evidence="1 8">Belongs to the DNA repair enzymes AP/ExoA family.</text>
</comment>
<keyword evidence="12" id="KW-1185">Reference proteome</keyword>
<keyword evidence="8" id="KW-0227">DNA damage</keyword>
<dbReference type="GO" id="GO:0005634">
    <property type="term" value="C:nucleus"/>
    <property type="evidence" value="ECO:0007669"/>
    <property type="project" value="TreeGrafter"/>
</dbReference>
<dbReference type="AlphaFoldDB" id="A0A0C3QJK5"/>
<gene>
    <name evidence="11" type="ORF">M407DRAFT_18558</name>
</gene>
<dbReference type="GO" id="GO:0008081">
    <property type="term" value="F:phosphoric diester hydrolase activity"/>
    <property type="evidence" value="ECO:0007669"/>
    <property type="project" value="TreeGrafter"/>
</dbReference>
<feature type="region of interest" description="Disordered" evidence="9">
    <location>
        <begin position="1"/>
        <end position="57"/>
    </location>
</feature>
<evidence type="ECO:0000313" key="11">
    <source>
        <dbReference type="EMBL" id="KIO32505.1"/>
    </source>
</evidence>
<evidence type="ECO:0000256" key="2">
    <source>
        <dbReference type="ARBA" id="ARBA00022723"/>
    </source>
</evidence>
<organism evidence="11 12">
    <name type="scientific">Tulasnella calospora MUT 4182</name>
    <dbReference type="NCBI Taxonomy" id="1051891"/>
    <lineage>
        <taxon>Eukaryota</taxon>
        <taxon>Fungi</taxon>
        <taxon>Dikarya</taxon>
        <taxon>Basidiomycota</taxon>
        <taxon>Agaricomycotina</taxon>
        <taxon>Agaricomycetes</taxon>
        <taxon>Cantharellales</taxon>
        <taxon>Tulasnellaceae</taxon>
        <taxon>Tulasnella</taxon>
    </lineage>
</organism>
<evidence type="ECO:0000256" key="3">
    <source>
        <dbReference type="ARBA" id="ARBA00022801"/>
    </source>
</evidence>
<feature type="site" description="Important for catalytic activity" evidence="7">
    <location>
        <position position="329"/>
    </location>
</feature>
<feature type="binding site" evidence="6">
    <location>
        <position position="355"/>
    </location>
    <ligand>
        <name>Mg(2+)</name>
        <dbReference type="ChEBI" id="CHEBI:18420"/>
        <label>1</label>
    </ligand>
</feature>
<feature type="binding site" evidence="6">
    <location>
        <position position="235"/>
    </location>
    <ligand>
        <name>Mg(2+)</name>
        <dbReference type="ChEBI" id="CHEBI:18420"/>
        <label>1</label>
    </ligand>
</feature>
<evidence type="ECO:0000256" key="1">
    <source>
        <dbReference type="ARBA" id="ARBA00007092"/>
    </source>
</evidence>
<feature type="site" description="Interaction with DNA substrate" evidence="7">
    <location>
        <position position="356"/>
    </location>
</feature>
<comment type="cofactor">
    <cofactor evidence="6 8">
        <name>Mg(2+)</name>
        <dbReference type="ChEBI" id="CHEBI:18420"/>
    </cofactor>
    <cofactor evidence="6 8">
        <name>Mn(2+)</name>
        <dbReference type="ChEBI" id="CHEBI:29035"/>
    </cofactor>
    <text evidence="6 8">Probably binds two magnesium or manganese ions per subunit.</text>
</comment>
<dbReference type="NCBIfam" id="TIGR00633">
    <property type="entry name" value="xth"/>
    <property type="match status" value="1"/>
</dbReference>
<name>A0A0C3QJK5_9AGAM</name>
<evidence type="ECO:0000256" key="7">
    <source>
        <dbReference type="PIRSR" id="PIRSR604808-3"/>
    </source>
</evidence>
<dbReference type="InterPro" id="IPR005135">
    <property type="entry name" value="Endo/exonuclease/phosphatase"/>
</dbReference>
<dbReference type="PANTHER" id="PTHR22748:SF6">
    <property type="entry name" value="DNA-(APURINIC OR APYRIMIDINIC SITE) ENDONUCLEASE"/>
    <property type="match status" value="1"/>
</dbReference>
<feature type="binding site" evidence="6">
    <location>
        <position position="237"/>
    </location>
    <ligand>
        <name>Mg(2+)</name>
        <dbReference type="ChEBI" id="CHEBI:18420"/>
        <label>1</label>
    </ligand>
</feature>
<dbReference type="CDD" id="cd09087">
    <property type="entry name" value="Ape1-like_AP-endo"/>
    <property type="match status" value="1"/>
</dbReference>
<accession>A0A0C3QJK5</accession>
<dbReference type="PANTHER" id="PTHR22748">
    <property type="entry name" value="AP ENDONUCLEASE"/>
    <property type="match status" value="1"/>
</dbReference>
<keyword evidence="2 6" id="KW-0479">Metal-binding</keyword>
<keyword evidence="6" id="KW-0464">Manganese</keyword>
<protein>
    <recommendedName>
        <fullName evidence="8">DNA-(apurinic or apyrimidinic site) endonuclease</fullName>
        <ecNumber evidence="8">3.1.-.-</ecNumber>
    </recommendedName>
</protein>
<feature type="active site" evidence="5">
    <location>
        <position position="196"/>
    </location>
</feature>
<dbReference type="GO" id="GO:0003906">
    <property type="term" value="F:DNA-(apurinic or apyrimidinic site) endonuclease activity"/>
    <property type="evidence" value="ECO:0007669"/>
    <property type="project" value="TreeGrafter"/>
</dbReference>
<feature type="active site" description="Proton acceptor" evidence="5">
    <location>
        <position position="356"/>
    </location>
</feature>
<dbReference type="Pfam" id="PF03372">
    <property type="entry name" value="Exo_endo_phos"/>
    <property type="match status" value="1"/>
</dbReference>
<dbReference type="GO" id="GO:0008311">
    <property type="term" value="F:double-stranded DNA 3'-5' DNA exonuclease activity"/>
    <property type="evidence" value="ECO:0007669"/>
    <property type="project" value="TreeGrafter"/>
</dbReference>
<dbReference type="GO" id="GO:0046872">
    <property type="term" value="F:metal ion binding"/>
    <property type="evidence" value="ECO:0007669"/>
    <property type="project" value="UniProtKB-KW"/>
</dbReference>
<sequence>MSTQSITPSSSRILKRKGSSFSDAATESQASSSPTSDRGERPLKKSKSTATVLDDEDGSVQGGSAVLKYTNKTIPDVIEIPPVTPGTVKICSWNVAGFRACQNKGFKRYVEAEVPDILLLTETKMNDVPVDPFIDNLYPHRYWNIATKKGYAGTAVFSKIKPLNVSYVLPNIATPDLVKGRLVILEFETLYVVGTYVVNAGQNLKTMDSKVEWQRAFTAHIRHLDSQKPVIWAGDLNVAPTAKDLSRPKNNWNKSAGYTVIETEAFADILDPKASEPEDGEIDEDDGDAPSPPGKFVDVWRKMNPDEQDFTYYSMMRKCREKGIGWRLDMFVVSERIYSRIKTCEIRGEIYGGSDHVPIVAEVEAPL</sequence>
<keyword evidence="3" id="KW-0378">Hydrolase</keyword>
<evidence type="ECO:0000259" key="10">
    <source>
        <dbReference type="Pfam" id="PF03372"/>
    </source>
</evidence>
<feature type="active site" description="Proton donor/acceptor" evidence="5">
    <location>
        <position position="235"/>
    </location>
</feature>
<dbReference type="Gene3D" id="3.60.10.10">
    <property type="entry name" value="Endonuclease/exonuclease/phosphatase"/>
    <property type="match status" value="1"/>
</dbReference>
<reference evidence="12" key="2">
    <citation type="submission" date="2015-01" db="EMBL/GenBank/DDBJ databases">
        <title>Evolutionary Origins and Diversification of the Mycorrhizal Mutualists.</title>
        <authorList>
            <consortium name="DOE Joint Genome Institute"/>
            <consortium name="Mycorrhizal Genomics Consortium"/>
            <person name="Kohler A."/>
            <person name="Kuo A."/>
            <person name="Nagy L.G."/>
            <person name="Floudas D."/>
            <person name="Copeland A."/>
            <person name="Barry K.W."/>
            <person name="Cichocki N."/>
            <person name="Veneault-Fourrey C."/>
            <person name="LaButti K."/>
            <person name="Lindquist E.A."/>
            <person name="Lipzen A."/>
            <person name="Lundell T."/>
            <person name="Morin E."/>
            <person name="Murat C."/>
            <person name="Riley R."/>
            <person name="Ohm R."/>
            <person name="Sun H."/>
            <person name="Tunlid A."/>
            <person name="Henrissat B."/>
            <person name="Grigoriev I.V."/>
            <person name="Hibbett D.S."/>
            <person name="Martin F."/>
        </authorList>
    </citation>
    <scope>NUCLEOTIDE SEQUENCE [LARGE SCALE GENOMIC DNA]</scope>
    <source>
        <strain evidence="12">MUT 4182</strain>
    </source>
</reference>
<proteinExistence type="inferred from homology"/>
<feature type="binding site" evidence="6">
    <location>
        <position position="122"/>
    </location>
    <ligand>
        <name>Mg(2+)</name>
        <dbReference type="ChEBI" id="CHEBI:18420"/>
        <label>1</label>
    </ligand>
</feature>
<evidence type="ECO:0000256" key="5">
    <source>
        <dbReference type="PIRSR" id="PIRSR604808-1"/>
    </source>
</evidence>
<feature type="domain" description="Endonuclease/exonuclease/phosphatase" evidence="10">
    <location>
        <begin position="91"/>
        <end position="356"/>
    </location>
</feature>
<reference evidence="11 12" key="1">
    <citation type="submission" date="2014-04" db="EMBL/GenBank/DDBJ databases">
        <authorList>
            <consortium name="DOE Joint Genome Institute"/>
            <person name="Kuo A."/>
            <person name="Girlanda M."/>
            <person name="Perotto S."/>
            <person name="Kohler A."/>
            <person name="Nagy L.G."/>
            <person name="Floudas D."/>
            <person name="Copeland A."/>
            <person name="Barry K.W."/>
            <person name="Cichocki N."/>
            <person name="Veneault-Fourrey C."/>
            <person name="LaButti K."/>
            <person name="Lindquist E.A."/>
            <person name="Lipzen A."/>
            <person name="Lundell T."/>
            <person name="Morin E."/>
            <person name="Murat C."/>
            <person name="Sun H."/>
            <person name="Tunlid A."/>
            <person name="Henrissat B."/>
            <person name="Grigoriev I.V."/>
            <person name="Hibbett D.S."/>
            <person name="Martin F."/>
            <person name="Nordberg H.P."/>
            <person name="Cantor M.N."/>
            <person name="Hua S.X."/>
        </authorList>
    </citation>
    <scope>NUCLEOTIDE SEQUENCE [LARGE SCALE GENOMIC DNA]</scope>
    <source>
        <strain evidence="11 12">MUT 4182</strain>
    </source>
</reference>
<feature type="region of interest" description="Disordered" evidence="9">
    <location>
        <begin position="273"/>
        <end position="293"/>
    </location>
</feature>
<dbReference type="GO" id="GO:0006284">
    <property type="term" value="P:base-excision repair"/>
    <property type="evidence" value="ECO:0007669"/>
    <property type="project" value="TreeGrafter"/>
</dbReference>
<feature type="binding site" evidence="6">
    <location>
        <position position="356"/>
    </location>
    <ligand>
        <name>Mg(2+)</name>
        <dbReference type="ChEBI" id="CHEBI:18420"/>
        <label>1</label>
    </ligand>
</feature>
<evidence type="ECO:0000256" key="8">
    <source>
        <dbReference type="RuleBase" id="RU362131"/>
    </source>
</evidence>
<evidence type="ECO:0000313" key="12">
    <source>
        <dbReference type="Proteomes" id="UP000054248"/>
    </source>
</evidence>
<dbReference type="InterPro" id="IPR004808">
    <property type="entry name" value="AP_endonuc_1"/>
</dbReference>
<keyword evidence="4 6" id="KW-0460">Magnesium</keyword>
<dbReference type="STRING" id="1051891.A0A0C3QJK5"/>
<dbReference type="SUPFAM" id="SSF56219">
    <property type="entry name" value="DNase I-like"/>
    <property type="match status" value="1"/>
</dbReference>
<feature type="compositionally biased region" description="Acidic residues" evidence="9">
    <location>
        <begin position="277"/>
        <end position="288"/>
    </location>
</feature>
<evidence type="ECO:0000256" key="4">
    <source>
        <dbReference type="ARBA" id="ARBA00022842"/>
    </source>
</evidence>